<dbReference type="Proteomes" id="UP000305165">
    <property type="component" value="Unassembled WGS sequence"/>
</dbReference>
<dbReference type="AlphaFoldDB" id="A0A4V6U784"/>
<evidence type="ECO:0000313" key="3">
    <source>
        <dbReference type="EMBL" id="TII00855.1"/>
    </source>
</evidence>
<keyword evidence="1" id="KW-1133">Transmembrane helix</keyword>
<feature type="transmembrane region" description="Helical" evidence="1">
    <location>
        <begin position="68"/>
        <end position="86"/>
    </location>
</feature>
<keyword evidence="1" id="KW-0472">Membrane</keyword>
<name>A0A4V6U784_STRSU</name>
<dbReference type="EMBL" id="SSXO01000002">
    <property type="protein sequence ID" value="TII00249.1"/>
    <property type="molecule type" value="Genomic_DNA"/>
</dbReference>
<feature type="transmembrane region" description="Helical" evidence="1">
    <location>
        <begin position="93"/>
        <end position="111"/>
    </location>
</feature>
<accession>A0A4V6U784</accession>
<dbReference type="EMBL" id="SSXO01000001">
    <property type="protein sequence ID" value="TII00855.1"/>
    <property type="molecule type" value="Genomic_DNA"/>
</dbReference>
<keyword evidence="1" id="KW-0812">Transmembrane</keyword>
<organism evidence="3 4">
    <name type="scientific">Streptococcus suis</name>
    <dbReference type="NCBI Taxonomy" id="1307"/>
    <lineage>
        <taxon>Bacteria</taxon>
        <taxon>Bacillati</taxon>
        <taxon>Bacillota</taxon>
        <taxon>Bacilli</taxon>
        <taxon>Lactobacillales</taxon>
        <taxon>Streptococcaceae</taxon>
        <taxon>Streptococcus</taxon>
    </lineage>
</organism>
<proteinExistence type="predicted"/>
<gene>
    <name evidence="3" type="ORF">FAJ39_00530</name>
    <name evidence="2" type="ORF">FAJ39_04060</name>
</gene>
<dbReference type="OrthoDB" id="2235499at2"/>
<evidence type="ECO:0000313" key="2">
    <source>
        <dbReference type="EMBL" id="TII00249.1"/>
    </source>
</evidence>
<reference evidence="3 4" key="1">
    <citation type="submission" date="2019-04" db="EMBL/GenBank/DDBJ databases">
        <title>Genome analysis of Streptococcus suis strain WUSS424.</title>
        <authorList>
            <person name="Chen H."/>
            <person name="Gao X."/>
            <person name="Wu Z."/>
        </authorList>
    </citation>
    <scope>NUCLEOTIDE SEQUENCE [LARGE SCALE GENOMIC DNA]</scope>
    <source>
        <strain evidence="3 4">WUSS424</strain>
    </source>
</reference>
<protein>
    <submittedName>
        <fullName evidence="3">Uncharacterized protein</fullName>
    </submittedName>
</protein>
<sequence length="121" mass="13506">MLRSLISTIKRYPEQALLFIYNAGIFAWLQTTSHTIMEQIGLDSSWADKIPAPLKALTGASIGAMQELLSSSAWGWLIVSMILMLIVHFVKGLIKFILTLAIILGGLYLFWQNKELLQGLV</sequence>
<evidence type="ECO:0000313" key="4">
    <source>
        <dbReference type="Proteomes" id="UP000305165"/>
    </source>
</evidence>
<evidence type="ECO:0000256" key="1">
    <source>
        <dbReference type="SAM" id="Phobius"/>
    </source>
</evidence>
<comment type="caution">
    <text evidence="3">The sequence shown here is derived from an EMBL/GenBank/DDBJ whole genome shotgun (WGS) entry which is preliminary data.</text>
</comment>